<sequence>MKRILNHILLFSGVGVLLALASCKKQGTNVVFEGGTTPVLTATAQDSIPLSNANAKNQAVTFSWTNPNYQFSNGPSSLNVTYSLQFDTVGANFTSPHMQTVQVSPDLSKSFTVDALNSLVANGLQLAFDQPHNIQVRVVSQLAPYTSGSPTIAALNSNALNYTVTPYAPPPAVTPPASGTLVLVGGDSKLGGWANPVPASQQFTKISNTDYQLTIALSGGDPTNGSDQYLILPVNGSWSHKYACANTASQPFSGGTFGLDKSDNFPGPTAAGTYKFDVNFQLGIITVTKQ</sequence>
<dbReference type="EMBL" id="BMJC01000006">
    <property type="protein sequence ID" value="GGB20461.1"/>
    <property type="molecule type" value="Genomic_DNA"/>
</dbReference>
<evidence type="ECO:0000259" key="2">
    <source>
        <dbReference type="Pfam" id="PF14292"/>
    </source>
</evidence>
<protein>
    <recommendedName>
        <fullName evidence="2">SusE outer membrane protein domain-containing protein</fullName>
    </recommendedName>
</protein>
<feature type="domain" description="SusE outer membrane protein" evidence="2">
    <location>
        <begin position="29"/>
        <end position="138"/>
    </location>
</feature>
<dbReference type="Proteomes" id="UP000607559">
    <property type="component" value="Unassembled WGS sequence"/>
</dbReference>
<reference evidence="3" key="2">
    <citation type="submission" date="2020-09" db="EMBL/GenBank/DDBJ databases">
        <authorList>
            <person name="Sun Q."/>
            <person name="Zhou Y."/>
        </authorList>
    </citation>
    <scope>NUCLEOTIDE SEQUENCE</scope>
    <source>
        <strain evidence="3">CGMCC 1.15448</strain>
    </source>
</reference>
<dbReference type="PROSITE" id="PS51257">
    <property type="entry name" value="PROKAR_LIPOPROTEIN"/>
    <property type="match status" value="1"/>
</dbReference>
<feature type="signal peptide" evidence="1">
    <location>
        <begin position="1"/>
        <end position="21"/>
    </location>
</feature>
<gene>
    <name evidence="3" type="ORF">GCM10011511_50230</name>
</gene>
<organism evidence="3 4">
    <name type="scientific">Puia dinghuensis</name>
    <dbReference type="NCBI Taxonomy" id="1792502"/>
    <lineage>
        <taxon>Bacteria</taxon>
        <taxon>Pseudomonadati</taxon>
        <taxon>Bacteroidota</taxon>
        <taxon>Chitinophagia</taxon>
        <taxon>Chitinophagales</taxon>
        <taxon>Chitinophagaceae</taxon>
        <taxon>Puia</taxon>
    </lineage>
</organism>
<feature type="chain" id="PRO_5035272388" description="SusE outer membrane protein domain-containing protein" evidence="1">
    <location>
        <begin position="22"/>
        <end position="290"/>
    </location>
</feature>
<dbReference type="InterPro" id="IPR025970">
    <property type="entry name" value="SusE"/>
</dbReference>
<dbReference type="RefSeq" id="WP_188937042.1">
    <property type="nucleotide sequence ID" value="NZ_BMJC01000006.1"/>
</dbReference>
<comment type="caution">
    <text evidence="3">The sequence shown here is derived from an EMBL/GenBank/DDBJ whole genome shotgun (WGS) entry which is preliminary data.</text>
</comment>
<reference evidence="3" key="1">
    <citation type="journal article" date="2014" name="Int. J. Syst. Evol. Microbiol.">
        <title>Complete genome sequence of Corynebacterium casei LMG S-19264T (=DSM 44701T), isolated from a smear-ripened cheese.</title>
        <authorList>
            <consortium name="US DOE Joint Genome Institute (JGI-PGF)"/>
            <person name="Walter F."/>
            <person name="Albersmeier A."/>
            <person name="Kalinowski J."/>
            <person name="Ruckert C."/>
        </authorList>
    </citation>
    <scope>NUCLEOTIDE SEQUENCE</scope>
    <source>
        <strain evidence="3">CGMCC 1.15448</strain>
    </source>
</reference>
<keyword evidence="1" id="KW-0732">Signal</keyword>
<evidence type="ECO:0000313" key="4">
    <source>
        <dbReference type="Proteomes" id="UP000607559"/>
    </source>
</evidence>
<evidence type="ECO:0000256" key="1">
    <source>
        <dbReference type="SAM" id="SignalP"/>
    </source>
</evidence>
<dbReference type="AlphaFoldDB" id="A0A8J2UHZ6"/>
<evidence type="ECO:0000313" key="3">
    <source>
        <dbReference type="EMBL" id="GGB20461.1"/>
    </source>
</evidence>
<name>A0A8J2UHZ6_9BACT</name>
<proteinExistence type="predicted"/>
<keyword evidence="4" id="KW-1185">Reference proteome</keyword>
<accession>A0A8J2UHZ6</accession>
<dbReference type="Pfam" id="PF14292">
    <property type="entry name" value="SusE"/>
    <property type="match status" value="1"/>
</dbReference>